<comment type="caution">
    <text evidence="1">The sequence shown here is derived from an EMBL/GenBank/DDBJ whole genome shotgun (WGS) entry which is preliminary data.</text>
</comment>
<protein>
    <recommendedName>
        <fullName evidence="3">DUF1476 domain-containing protein</fullName>
    </recommendedName>
</protein>
<dbReference type="InterPro" id="IPR009945">
    <property type="entry name" value="ATPase_inh_sub_z"/>
</dbReference>
<proteinExistence type="predicted"/>
<dbReference type="InterPro" id="IPR038293">
    <property type="entry name" value="ATPase_inh_sub_z_sf"/>
</dbReference>
<name>A0A7X0LK65_9BACT</name>
<dbReference type="AlphaFoldDB" id="A0A7X0LK65"/>
<accession>A0A7X0LK65</accession>
<gene>
    <name evidence="1" type="ORF">HNQ40_001916</name>
</gene>
<evidence type="ECO:0008006" key="3">
    <source>
        <dbReference type="Google" id="ProtNLM"/>
    </source>
</evidence>
<dbReference type="Pfam" id="PF07345">
    <property type="entry name" value="ATPaseInh_sub_z"/>
    <property type="match status" value="1"/>
</dbReference>
<evidence type="ECO:0000313" key="1">
    <source>
        <dbReference type="EMBL" id="MBB6430110.1"/>
    </source>
</evidence>
<reference evidence="1 2" key="1">
    <citation type="submission" date="2020-08" db="EMBL/GenBank/DDBJ databases">
        <title>Genomic Encyclopedia of Type Strains, Phase IV (KMG-IV): sequencing the most valuable type-strain genomes for metagenomic binning, comparative biology and taxonomic classification.</title>
        <authorList>
            <person name="Goeker M."/>
        </authorList>
    </citation>
    <scope>NUCLEOTIDE SEQUENCE [LARGE SCALE GENOMIC DNA]</scope>
    <source>
        <strain evidence="1 2">DSM 103725</strain>
    </source>
</reference>
<dbReference type="Gene3D" id="1.10.790.20">
    <property type="entry name" value="Domain of unknown function DUF1476"/>
    <property type="match status" value="1"/>
</dbReference>
<dbReference type="PIRSF" id="PIRSF031780">
    <property type="entry name" value="UCP031780"/>
    <property type="match status" value="1"/>
</dbReference>
<dbReference type="RefSeq" id="WP_184677649.1">
    <property type="nucleotide sequence ID" value="NZ_JACHGY010000001.1"/>
</dbReference>
<sequence length="107" mass="12215">MSGYEERKRGMETQLAHDSELNFKVRNRRNRLLGEWAAFQLGLEGKDAMAYAQDVVHADFSEPGEDDVARKVMDDFKTYGVAVTPASLRHRMAMLMGQAERQVHDEV</sequence>
<dbReference type="Proteomes" id="UP000541810">
    <property type="component" value="Unassembled WGS sequence"/>
</dbReference>
<keyword evidence="2" id="KW-1185">Reference proteome</keyword>
<evidence type="ECO:0000313" key="2">
    <source>
        <dbReference type="Proteomes" id="UP000541810"/>
    </source>
</evidence>
<organism evidence="1 2">
    <name type="scientific">Algisphaera agarilytica</name>
    <dbReference type="NCBI Taxonomy" id="1385975"/>
    <lineage>
        <taxon>Bacteria</taxon>
        <taxon>Pseudomonadati</taxon>
        <taxon>Planctomycetota</taxon>
        <taxon>Phycisphaerae</taxon>
        <taxon>Phycisphaerales</taxon>
        <taxon>Phycisphaeraceae</taxon>
        <taxon>Algisphaera</taxon>
    </lineage>
</organism>
<dbReference type="EMBL" id="JACHGY010000001">
    <property type="protein sequence ID" value="MBB6430110.1"/>
    <property type="molecule type" value="Genomic_DNA"/>
</dbReference>